<dbReference type="STRING" id="57577.A0A2K3P6Q3"/>
<dbReference type="InterPro" id="IPR001708">
    <property type="entry name" value="YidC/ALB3/OXA1/COX18"/>
</dbReference>
<name>A0A2K3P6Q3_TRIPR</name>
<dbReference type="PANTHER" id="PTHR12428:SF65">
    <property type="entry name" value="CYTOCHROME C OXIDASE ASSEMBLY PROTEIN COX18, MITOCHONDRIAL"/>
    <property type="match status" value="1"/>
</dbReference>
<comment type="similarity">
    <text evidence="2">Belongs to the OXA1/ALB3/YidC (TC 2.A.9.2) family.</text>
</comment>
<evidence type="ECO:0000256" key="6">
    <source>
        <dbReference type="SAM" id="SignalP"/>
    </source>
</evidence>
<reference evidence="7 8" key="2">
    <citation type="journal article" date="2017" name="Front. Plant Sci.">
        <title>Gene Classification and Mining of Molecular Markers Useful in Red Clover (Trifolium pratense) Breeding.</title>
        <authorList>
            <person name="Istvanek J."/>
            <person name="Dluhosova J."/>
            <person name="Dluhos P."/>
            <person name="Patkova L."/>
            <person name="Nedelnik J."/>
            <person name="Repkova J."/>
        </authorList>
    </citation>
    <scope>NUCLEOTIDE SEQUENCE [LARGE SCALE GENOMIC DNA]</scope>
    <source>
        <strain evidence="8">cv. Tatra</strain>
        <tissue evidence="7">Young leaves</tissue>
    </source>
</reference>
<dbReference type="ExpressionAtlas" id="A0A2K3P6Q3">
    <property type="expression patterns" value="baseline"/>
</dbReference>
<sequence>MLFSYYVCAMLANFCHGGTMADCGGGFFYNHRGQFVKYGGAMAFYGAFGNFIAVEKLYQYCLLSGGALWFQNLTDFSHGYSGFTFPFLMAGLHYTIVQVTFKKPLIEGTQDLFDLLSVYYKRYLDFLTLPIVFIGFCIPQGSQIYWITNSTLTLVQHFALRNPATLAKLGLLDKNHQRAASEEISASKTPHLLGIQDNSTTVATKATVSPEKNPLDSPEKWHKLPTENMSSVELTTLAVPFLNSNDKESAIPLL</sequence>
<dbReference type="EMBL" id="ASHM01004194">
    <property type="protein sequence ID" value="PNY10950.1"/>
    <property type="molecule type" value="Genomic_DNA"/>
</dbReference>
<dbReference type="GO" id="GO:0032977">
    <property type="term" value="F:membrane insertase activity"/>
    <property type="evidence" value="ECO:0007669"/>
    <property type="project" value="InterPro"/>
</dbReference>
<dbReference type="GO" id="GO:0005743">
    <property type="term" value="C:mitochondrial inner membrane"/>
    <property type="evidence" value="ECO:0007669"/>
    <property type="project" value="TreeGrafter"/>
</dbReference>
<comment type="subcellular location">
    <subcellularLocation>
        <location evidence="1">Membrane</location>
        <topology evidence="1">Multi-pass membrane protein</topology>
    </subcellularLocation>
</comment>
<dbReference type="Proteomes" id="UP000236291">
    <property type="component" value="Unassembled WGS sequence"/>
</dbReference>
<gene>
    <name evidence="7" type="ORF">L195_g007546</name>
</gene>
<evidence type="ECO:0000313" key="7">
    <source>
        <dbReference type="EMBL" id="PNY10950.1"/>
    </source>
</evidence>
<evidence type="ECO:0000256" key="2">
    <source>
        <dbReference type="ARBA" id="ARBA00010583"/>
    </source>
</evidence>
<evidence type="ECO:0000256" key="3">
    <source>
        <dbReference type="ARBA" id="ARBA00022692"/>
    </source>
</evidence>
<protein>
    <submittedName>
        <fullName evidence="7">Albino3-like protein mitochondrial-like</fullName>
    </submittedName>
</protein>
<reference evidence="7 8" key="1">
    <citation type="journal article" date="2014" name="Am. J. Bot.">
        <title>Genome assembly and annotation for red clover (Trifolium pratense; Fabaceae).</title>
        <authorList>
            <person name="Istvanek J."/>
            <person name="Jaros M."/>
            <person name="Krenek A."/>
            <person name="Repkova J."/>
        </authorList>
    </citation>
    <scope>NUCLEOTIDE SEQUENCE [LARGE SCALE GENOMIC DNA]</scope>
    <source>
        <strain evidence="8">cv. Tatra</strain>
        <tissue evidence="7">Young leaves</tissue>
    </source>
</reference>
<dbReference type="GO" id="GO:0032979">
    <property type="term" value="P:protein insertion into mitochondrial inner membrane from matrix"/>
    <property type="evidence" value="ECO:0007669"/>
    <property type="project" value="TreeGrafter"/>
</dbReference>
<dbReference type="PANTHER" id="PTHR12428">
    <property type="entry name" value="OXA1"/>
    <property type="match status" value="1"/>
</dbReference>
<evidence type="ECO:0000313" key="8">
    <source>
        <dbReference type="Proteomes" id="UP000236291"/>
    </source>
</evidence>
<keyword evidence="4" id="KW-1133">Transmembrane helix</keyword>
<dbReference type="AlphaFoldDB" id="A0A2K3P6Q3"/>
<keyword evidence="5" id="KW-0472">Membrane</keyword>
<keyword evidence="6" id="KW-0732">Signal</keyword>
<feature type="signal peptide" evidence="6">
    <location>
        <begin position="1"/>
        <end position="17"/>
    </location>
</feature>
<feature type="chain" id="PRO_5014358228" evidence="6">
    <location>
        <begin position="18"/>
        <end position="254"/>
    </location>
</feature>
<evidence type="ECO:0000256" key="5">
    <source>
        <dbReference type="ARBA" id="ARBA00023136"/>
    </source>
</evidence>
<comment type="caution">
    <text evidence="7">The sequence shown here is derived from an EMBL/GenBank/DDBJ whole genome shotgun (WGS) entry which is preliminary data.</text>
</comment>
<organism evidence="7 8">
    <name type="scientific">Trifolium pratense</name>
    <name type="common">Red clover</name>
    <dbReference type="NCBI Taxonomy" id="57577"/>
    <lineage>
        <taxon>Eukaryota</taxon>
        <taxon>Viridiplantae</taxon>
        <taxon>Streptophyta</taxon>
        <taxon>Embryophyta</taxon>
        <taxon>Tracheophyta</taxon>
        <taxon>Spermatophyta</taxon>
        <taxon>Magnoliopsida</taxon>
        <taxon>eudicotyledons</taxon>
        <taxon>Gunneridae</taxon>
        <taxon>Pentapetalae</taxon>
        <taxon>rosids</taxon>
        <taxon>fabids</taxon>
        <taxon>Fabales</taxon>
        <taxon>Fabaceae</taxon>
        <taxon>Papilionoideae</taxon>
        <taxon>50 kb inversion clade</taxon>
        <taxon>NPAAA clade</taxon>
        <taxon>Hologalegina</taxon>
        <taxon>IRL clade</taxon>
        <taxon>Trifolieae</taxon>
        <taxon>Trifolium</taxon>
    </lineage>
</organism>
<evidence type="ECO:0000256" key="1">
    <source>
        <dbReference type="ARBA" id="ARBA00004141"/>
    </source>
</evidence>
<keyword evidence="3" id="KW-0812">Transmembrane</keyword>
<feature type="non-terminal residue" evidence="7">
    <location>
        <position position="254"/>
    </location>
</feature>
<evidence type="ECO:0000256" key="4">
    <source>
        <dbReference type="ARBA" id="ARBA00022989"/>
    </source>
</evidence>
<accession>A0A2K3P6Q3</accession>
<proteinExistence type="inferred from homology"/>